<gene>
    <name evidence="2" type="ORF">NEZAVI_LOCUS12674</name>
</gene>
<feature type="compositionally biased region" description="Basic and acidic residues" evidence="1">
    <location>
        <begin position="363"/>
        <end position="384"/>
    </location>
</feature>
<dbReference type="InterPro" id="IPR037393">
    <property type="entry name" value="Bud22/SRFB1"/>
</dbReference>
<feature type="region of interest" description="Disordered" evidence="1">
    <location>
        <begin position="252"/>
        <end position="274"/>
    </location>
</feature>
<evidence type="ECO:0000256" key="1">
    <source>
        <dbReference type="SAM" id="MobiDB-lite"/>
    </source>
</evidence>
<feature type="compositionally biased region" description="Basic and acidic residues" evidence="1">
    <location>
        <begin position="304"/>
        <end position="322"/>
    </location>
</feature>
<accession>A0A9P0HM32</accession>
<evidence type="ECO:0000313" key="3">
    <source>
        <dbReference type="Proteomes" id="UP001152798"/>
    </source>
</evidence>
<dbReference type="EMBL" id="OV725082">
    <property type="protein sequence ID" value="CAH1404227.1"/>
    <property type="molecule type" value="Genomic_DNA"/>
</dbReference>
<feature type="compositionally biased region" description="Low complexity" evidence="1">
    <location>
        <begin position="323"/>
        <end position="335"/>
    </location>
</feature>
<dbReference type="PANTHER" id="PTHR23325:SF1">
    <property type="entry name" value="SERUM RESPONSE FACTOR-BINDING PROTEIN 1"/>
    <property type="match status" value="1"/>
</dbReference>
<sequence length="417" mass="48445">MEQLTTKRLNDQIIHMRKEVKRAIVHQIHRLTTAAKRLRNKKGTEEQKQKNAIKADNMVVEITILKKMKPDDVSVFGLTNFEEVEVKNFLSRRVVAPETRAMAKLCLRKNLRSVIDQFIKEIGSVHSRLMDLLDERQQHKEKKEKKKLKKQENNEEINHEYDNTSDSTLDSSDESIPMLLPAKSDSDHVSENETLNLLINNKNDVIDKIIGIDDNLDLPLKVKTKPVREERNIKNSSDSESDSDFVQHVDKIINSDDNQNVQDKRKEVSKIESKPLERKNVDPFFMTRDNSEYRTYCDIGANAKKEKDESDQIKIDNDDKNSKNNYKKGNFSKNNHSKDNSFNKNKNNQRFDSRKTITYLGGNDKKSFDKKGFRRGEKRPHNEEPPSNVKLHPSWEAKKKLAVSTVPFQGKKITFDD</sequence>
<feature type="compositionally biased region" description="Basic and acidic residues" evidence="1">
    <location>
        <begin position="150"/>
        <end position="162"/>
    </location>
</feature>
<dbReference type="PANTHER" id="PTHR23325">
    <property type="entry name" value="SERUM RESPONSE FACTOR-BINDING"/>
    <property type="match status" value="1"/>
</dbReference>
<evidence type="ECO:0000313" key="2">
    <source>
        <dbReference type="EMBL" id="CAH1404227.1"/>
    </source>
</evidence>
<organism evidence="2 3">
    <name type="scientific">Nezara viridula</name>
    <name type="common">Southern green stink bug</name>
    <name type="synonym">Cimex viridulus</name>
    <dbReference type="NCBI Taxonomy" id="85310"/>
    <lineage>
        <taxon>Eukaryota</taxon>
        <taxon>Metazoa</taxon>
        <taxon>Ecdysozoa</taxon>
        <taxon>Arthropoda</taxon>
        <taxon>Hexapoda</taxon>
        <taxon>Insecta</taxon>
        <taxon>Pterygota</taxon>
        <taxon>Neoptera</taxon>
        <taxon>Paraneoptera</taxon>
        <taxon>Hemiptera</taxon>
        <taxon>Heteroptera</taxon>
        <taxon>Panheteroptera</taxon>
        <taxon>Pentatomomorpha</taxon>
        <taxon>Pentatomoidea</taxon>
        <taxon>Pentatomidae</taxon>
        <taxon>Pentatominae</taxon>
        <taxon>Nezara</taxon>
    </lineage>
</organism>
<keyword evidence="3" id="KW-1185">Reference proteome</keyword>
<dbReference type="OrthoDB" id="3364872at2759"/>
<dbReference type="AlphaFoldDB" id="A0A9P0HM32"/>
<protein>
    <recommendedName>
        <fullName evidence="4">Serum response factor-binding protein 1</fullName>
    </recommendedName>
</protein>
<proteinExistence type="predicted"/>
<feature type="compositionally biased region" description="Basic and acidic residues" evidence="1">
    <location>
        <begin position="262"/>
        <end position="274"/>
    </location>
</feature>
<feature type="region of interest" description="Disordered" evidence="1">
    <location>
        <begin position="138"/>
        <end position="187"/>
    </location>
</feature>
<dbReference type="GO" id="GO:0030686">
    <property type="term" value="C:90S preribosome"/>
    <property type="evidence" value="ECO:0007669"/>
    <property type="project" value="TreeGrafter"/>
</dbReference>
<name>A0A9P0HM32_NEZVI</name>
<reference evidence="2" key="1">
    <citation type="submission" date="2022-01" db="EMBL/GenBank/DDBJ databases">
        <authorList>
            <person name="King R."/>
        </authorList>
    </citation>
    <scope>NUCLEOTIDE SEQUENCE</scope>
</reference>
<dbReference type="GO" id="GO:0005634">
    <property type="term" value="C:nucleus"/>
    <property type="evidence" value="ECO:0007669"/>
    <property type="project" value="TreeGrafter"/>
</dbReference>
<feature type="region of interest" description="Disordered" evidence="1">
    <location>
        <begin position="304"/>
        <end position="391"/>
    </location>
</feature>
<dbReference type="GO" id="GO:0030490">
    <property type="term" value="P:maturation of SSU-rRNA"/>
    <property type="evidence" value="ECO:0007669"/>
    <property type="project" value="TreeGrafter"/>
</dbReference>
<dbReference type="Proteomes" id="UP001152798">
    <property type="component" value="Chromosome 6"/>
</dbReference>
<evidence type="ECO:0008006" key="4">
    <source>
        <dbReference type="Google" id="ProtNLM"/>
    </source>
</evidence>
<feature type="compositionally biased region" description="Basic residues" evidence="1">
    <location>
        <begin position="139"/>
        <end position="149"/>
    </location>
</feature>